<dbReference type="GeneID" id="54357203"/>
<feature type="region of interest" description="Disordered" evidence="1">
    <location>
        <begin position="130"/>
        <end position="162"/>
    </location>
</feature>
<sequence>MIYRHSHGGATGRAASTTLRFSPRPWHPRRAPHSPSPSSHDQRRPAGAHRGHGLTTTAADSGQDALQTDQAADEGVVCGEEGSPGSPEFRSEDLGTFTCSWRKRRSVVLVSAHVDVGILRSGWSRIPTSPRPRCGLARRQSTQWRSLTGSMSTAPDRSCVVG</sequence>
<dbReference type="RefSeq" id="XP_033461195.1">
    <property type="nucleotide sequence ID" value="XM_033599404.1"/>
</dbReference>
<evidence type="ECO:0000256" key="1">
    <source>
        <dbReference type="SAM" id="MobiDB-lite"/>
    </source>
</evidence>
<reference evidence="3" key="1">
    <citation type="submission" date="2020-01" db="EMBL/GenBank/DDBJ databases">
        <authorList>
            <consortium name="DOE Joint Genome Institute"/>
            <person name="Haridas S."/>
            <person name="Albert R."/>
            <person name="Binder M."/>
            <person name="Bloem J."/>
            <person name="Labutti K."/>
            <person name="Salamov A."/>
            <person name="Andreopoulos B."/>
            <person name="Baker S.E."/>
            <person name="Barry K."/>
            <person name="Bills G."/>
            <person name="Bluhm B.H."/>
            <person name="Cannon C."/>
            <person name="Castanera R."/>
            <person name="Culley D.E."/>
            <person name="Daum C."/>
            <person name="Ezra D."/>
            <person name="Gonzalez J.B."/>
            <person name="Henrissat B."/>
            <person name="Kuo A."/>
            <person name="Liang C."/>
            <person name="Lipzen A."/>
            <person name="Lutzoni F."/>
            <person name="Magnuson J."/>
            <person name="Mondo S."/>
            <person name="Nolan M."/>
            <person name="Ohm R."/>
            <person name="Pangilinan J."/>
            <person name="Park H.-J."/>
            <person name="Ramirez L."/>
            <person name="Alfaro M."/>
            <person name="Sun H."/>
            <person name="Tritt A."/>
            <person name="Yoshinaga Y."/>
            <person name="Zwiers L.-H."/>
            <person name="Turgeon B.G."/>
            <person name="Goodwin S.B."/>
            <person name="Spatafora J.W."/>
            <person name="Crous P.W."/>
            <person name="Grigoriev I.V."/>
        </authorList>
    </citation>
    <scope>NUCLEOTIDE SEQUENCE</scope>
    <source>
        <strain evidence="3">CBS 342.82</strain>
    </source>
</reference>
<name>A0A6J3M969_9PEZI</name>
<accession>A0A6J3M969</accession>
<evidence type="ECO:0000313" key="3">
    <source>
        <dbReference type="RefSeq" id="XP_033461195.1"/>
    </source>
</evidence>
<keyword evidence="2" id="KW-1185">Reference proteome</keyword>
<feature type="compositionally biased region" description="Polar residues" evidence="1">
    <location>
        <begin position="139"/>
        <end position="155"/>
    </location>
</feature>
<evidence type="ECO:0000313" key="2">
    <source>
        <dbReference type="Proteomes" id="UP000504637"/>
    </source>
</evidence>
<dbReference type="AlphaFoldDB" id="A0A6J3M969"/>
<protein>
    <submittedName>
        <fullName evidence="3">Uncharacterized protein</fullName>
    </submittedName>
</protein>
<organism evidence="3">
    <name type="scientific">Dissoconium aciculare CBS 342.82</name>
    <dbReference type="NCBI Taxonomy" id="1314786"/>
    <lineage>
        <taxon>Eukaryota</taxon>
        <taxon>Fungi</taxon>
        <taxon>Dikarya</taxon>
        <taxon>Ascomycota</taxon>
        <taxon>Pezizomycotina</taxon>
        <taxon>Dothideomycetes</taxon>
        <taxon>Dothideomycetidae</taxon>
        <taxon>Mycosphaerellales</taxon>
        <taxon>Dissoconiaceae</taxon>
        <taxon>Dissoconium</taxon>
    </lineage>
</organism>
<reference evidence="3" key="2">
    <citation type="submission" date="2020-04" db="EMBL/GenBank/DDBJ databases">
        <authorList>
            <consortium name="NCBI Genome Project"/>
        </authorList>
    </citation>
    <scope>NUCLEOTIDE SEQUENCE</scope>
    <source>
        <strain evidence="3">CBS 342.82</strain>
    </source>
</reference>
<feature type="region of interest" description="Disordered" evidence="1">
    <location>
        <begin position="1"/>
        <end position="92"/>
    </location>
</feature>
<dbReference type="Proteomes" id="UP000504637">
    <property type="component" value="Unplaced"/>
</dbReference>
<proteinExistence type="predicted"/>
<reference evidence="3" key="3">
    <citation type="submission" date="2025-08" db="UniProtKB">
        <authorList>
            <consortium name="RefSeq"/>
        </authorList>
    </citation>
    <scope>IDENTIFICATION</scope>
    <source>
        <strain evidence="3">CBS 342.82</strain>
    </source>
</reference>
<feature type="compositionally biased region" description="Polar residues" evidence="1">
    <location>
        <begin position="54"/>
        <end position="70"/>
    </location>
</feature>
<gene>
    <name evidence="3" type="ORF">K489DRAFT_175678</name>
</gene>